<dbReference type="Pfam" id="PF02016">
    <property type="entry name" value="Peptidase_S66"/>
    <property type="match status" value="1"/>
</dbReference>
<dbReference type="Gene3D" id="3.40.50.10740">
    <property type="entry name" value="Class I glutamine amidotransferase-like"/>
    <property type="match status" value="1"/>
</dbReference>
<dbReference type="PANTHER" id="PTHR30237">
    <property type="entry name" value="MURAMOYLTETRAPEPTIDE CARBOXYPEPTIDASE"/>
    <property type="match status" value="1"/>
</dbReference>
<dbReference type="Proteomes" id="UP000198942">
    <property type="component" value="Unassembled WGS sequence"/>
</dbReference>
<sequence>MNRKRFISSLVTAGAALSTPGVWASALKSSYSKTYHKIPPYLKTGDTIGIISPSGYMSLTAIIPSVQLIQSWGFKVEIGDNTGKKDFIYGGTDEERVADLQQMLDNPNIKAVMCARGGYGLVRIIDRLDFRKFKKNPKWIIGFSDITALHCHINRNFGIATLHSKMCNSFPNDWAKADDMQIATIQSIRQALMGENIDYSSPAVAQNRQGTAEAILTGGNLSLITTLSGTPSDLDTDGKILFVEDTHEYLYNIDRMFWNLKQTGKLSHLAGLIIGGFQLTPDIESEEFGHTIYDIVTEKVKDYDYPVCFDFPVGHQKNNFALKCGVQHVLEVSTDGSTLKAV</sequence>
<dbReference type="InterPro" id="IPR029062">
    <property type="entry name" value="Class_I_gatase-like"/>
</dbReference>
<evidence type="ECO:0000256" key="6">
    <source>
        <dbReference type="PIRSR" id="PIRSR028757-1"/>
    </source>
</evidence>
<dbReference type="OrthoDB" id="9807329at2"/>
<dbReference type="GO" id="GO:0006508">
    <property type="term" value="P:proteolysis"/>
    <property type="evidence" value="ECO:0007669"/>
    <property type="project" value="UniProtKB-KW"/>
</dbReference>
<dbReference type="InterPro" id="IPR027461">
    <property type="entry name" value="Carboxypeptidase_A_C_sf"/>
</dbReference>
<dbReference type="InterPro" id="IPR040449">
    <property type="entry name" value="Peptidase_S66_N"/>
</dbReference>
<evidence type="ECO:0000256" key="1">
    <source>
        <dbReference type="ARBA" id="ARBA00010233"/>
    </source>
</evidence>
<dbReference type="PANTHER" id="PTHR30237:SF2">
    <property type="entry name" value="MUREIN TETRAPEPTIDE CARBOXYPEPTIDASE"/>
    <property type="match status" value="1"/>
</dbReference>
<evidence type="ECO:0000256" key="3">
    <source>
        <dbReference type="ARBA" id="ARBA00022670"/>
    </source>
</evidence>
<feature type="active site" description="Charge relay system" evidence="6">
    <location>
        <position position="244"/>
    </location>
</feature>
<evidence type="ECO:0000259" key="9">
    <source>
        <dbReference type="Pfam" id="PF17676"/>
    </source>
</evidence>
<keyword evidence="4" id="KW-0378">Hydrolase</keyword>
<dbReference type="SUPFAM" id="SSF52317">
    <property type="entry name" value="Class I glutamine amidotransferase-like"/>
    <property type="match status" value="1"/>
</dbReference>
<organism evidence="10 11">
    <name type="scientific">Mucilaginibacter gossypiicola</name>
    <dbReference type="NCBI Taxonomy" id="551995"/>
    <lineage>
        <taxon>Bacteria</taxon>
        <taxon>Pseudomonadati</taxon>
        <taxon>Bacteroidota</taxon>
        <taxon>Sphingobacteriia</taxon>
        <taxon>Sphingobacteriales</taxon>
        <taxon>Sphingobacteriaceae</taxon>
        <taxon>Mucilaginibacter</taxon>
    </lineage>
</organism>
<feature type="active site" description="Nucleophile" evidence="6">
    <location>
        <position position="144"/>
    </location>
</feature>
<feature type="domain" description="LD-carboxypeptidase C-terminal" evidence="9">
    <location>
        <begin position="214"/>
        <end position="328"/>
    </location>
</feature>
<feature type="active site" description="Charge relay system" evidence="6">
    <location>
        <position position="315"/>
    </location>
</feature>
<keyword evidence="2 10" id="KW-0121">Carboxypeptidase</keyword>
<dbReference type="InterPro" id="IPR003507">
    <property type="entry name" value="S66_fam"/>
</dbReference>
<dbReference type="Gene3D" id="3.50.30.60">
    <property type="entry name" value="LD-carboxypeptidase A C-terminal domain-like"/>
    <property type="match status" value="1"/>
</dbReference>
<dbReference type="InterPro" id="IPR027478">
    <property type="entry name" value="LdcA_N"/>
</dbReference>
<dbReference type="PIRSF" id="PIRSF028757">
    <property type="entry name" value="LD-carboxypeptidase"/>
    <property type="match status" value="1"/>
</dbReference>
<name>A0A1H8S8P3_9SPHI</name>
<accession>A0A1H8S8P3</accession>
<dbReference type="Pfam" id="PF17676">
    <property type="entry name" value="Peptidase_S66C"/>
    <property type="match status" value="1"/>
</dbReference>
<dbReference type="AlphaFoldDB" id="A0A1H8S8P3"/>
<feature type="signal peptide" evidence="7">
    <location>
        <begin position="1"/>
        <end position="24"/>
    </location>
</feature>
<dbReference type="EMBL" id="FOCL01000012">
    <property type="protein sequence ID" value="SEO74543.1"/>
    <property type="molecule type" value="Genomic_DNA"/>
</dbReference>
<evidence type="ECO:0000256" key="4">
    <source>
        <dbReference type="ARBA" id="ARBA00022801"/>
    </source>
</evidence>
<dbReference type="CDD" id="cd07025">
    <property type="entry name" value="Peptidase_S66"/>
    <property type="match status" value="1"/>
</dbReference>
<evidence type="ECO:0000256" key="5">
    <source>
        <dbReference type="ARBA" id="ARBA00022825"/>
    </source>
</evidence>
<proteinExistence type="inferred from homology"/>
<evidence type="ECO:0000313" key="11">
    <source>
        <dbReference type="Proteomes" id="UP000198942"/>
    </source>
</evidence>
<dbReference type="SUPFAM" id="SSF141986">
    <property type="entry name" value="LD-carboxypeptidase A C-terminal domain-like"/>
    <property type="match status" value="1"/>
</dbReference>
<dbReference type="InterPro" id="IPR040921">
    <property type="entry name" value="Peptidase_S66C"/>
</dbReference>
<evidence type="ECO:0000313" key="10">
    <source>
        <dbReference type="EMBL" id="SEO74543.1"/>
    </source>
</evidence>
<comment type="similarity">
    <text evidence="1">Belongs to the peptidase S66 family.</text>
</comment>
<keyword evidence="11" id="KW-1185">Reference proteome</keyword>
<dbReference type="STRING" id="551995.SAMN05192574_11216"/>
<evidence type="ECO:0000259" key="8">
    <source>
        <dbReference type="Pfam" id="PF02016"/>
    </source>
</evidence>
<keyword evidence="5" id="KW-0720">Serine protease</keyword>
<protein>
    <submittedName>
        <fullName evidence="10">Muramoyltetrapeptide carboxypeptidase</fullName>
    </submittedName>
</protein>
<dbReference type="RefSeq" id="WP_091218767.1">
    <property type="nucleotide sequence ID" value="NZ_FOCL01000012.1"/>
</dbReference>
<reference evidence="11" key="1">
    <citation type="submission" date="2016-10" db="EMBL/GenBank/DDBJ databases">
        <authorList>
            <person name="Varghese N."/>
            <person name="Submissions S."/>
        </authorList>
    </citation>
    <scope>NUCLEOTIDE SEQUENCE [LARGE SCALE GENOMIC DNA]</scope>
    <source>
        <strain evidence="11">Gh-48</strain>
    </source>
</reference>
<gene>
    <name evidence="10" type="ORF">SAMN05192574_11216</name>
</gene>
<evidence type="ECO:0000256" key="2">
    <source>
        <dbReference type="ARBA" id="ARBA00022645"/>
    </source>
</evidence>
<evidence type="ECO:0000256" key="7">
    <source>
        <dbReference type="SAM" id="SignalP"/>
    </source>
</evidence>
<keyword evidence="3" id="KW-0645">Protease</keyword>
<feature type="chain" id="PRO_5011468815" evidence="7">
    <location>
        <begin position="25"/>
        <end position="342"/>
    </location>
</feature>
<dbReference type="GO" id="GO:0008236">
    <property type="term" value="F:serine-type peptidase activity"/>
    <property type="evidence" value="ECO:0007669"/>
    <property type="project" value="UniProtKB-KW"/>
</dbReference>
<dbReference type="GO" id="GO:0004180">
    <property type="term" value="F:carboxypeptidase activity"/>
    <property type="evidence" value="ECO:0007669"/>
    <property type="project" value="UniProtKB-KW"/>
</dbReference>
<feature type="domain" description="LD-carboxypeptidase N-terminal" evidence="8">
    <location>
        <begin position="48"/>
        <end position="163"/>
    </location>
</feature>
<keyword evidence="7" id="KW-0732">Signal</keyword>